<name>A0A6P6S3M4_9EIME</name>
<dbReference type="Proteomes" id="UP000515125">
    <property type="component" value="Unplaced"/>
</dbReference>
<feature type="region of interest" description="Disordered" evidence="1">
    <location>
        <begin position="155"/>
        <end position="209"/>
    </location>
</feature>
<keyword evidence="3" id="KW-0675">Receptor</keyword>
<protein>
    <submittedName>
        <fullName evidence="3">Androgen receptor</fullName>
    </submittedName>
</protein>
<evidence type="ECO:0000313" key="2">
    <source>
        <dbReference type="Proteomes" id="UP000515125"/>
    </source>
</evidence>
<feature type="compositionally biased region" description="Low complexity" evidence="1">
    <location>
        <begin position="171"/>
        <end position="191"/>
    </location>
</feature>
<reference evidence="3" key="1">
    <citation type="submission" date="2025-08" db="UniProtKB">
        <authorList>
            <consortium name="RefSeq"/>
        </authorList>
    </citation>
    <scope>IDENTIFICATION</scope>
</reference>
<feature type="compositionally biased region" description="Basic and acidic residues" evidence="1">
    <location>
        <begin position="1"/>
        <end position="10"/>
    </location>
</feature>
<feature type="region of interest" description="Disordered" evidence="1">
    <location>
        <begin position="1"/>
        <end position="63"/>
    </location>
</feature>
<feature type="compositionally biased region" description="Basic and acidic residues" evidence="1">
    <location>
        <begin position="97"/>
        <end position="109"/>
    </location>
</feature>
<sequence length="298" mass="31210">MQTGESRVDWGIRNPSQRGSREETWPSYPLSDAPHDAYTLQPDDSWDSSFGGPPQEEPPVSVGRAIRATGTSEWGGALIRRLCKGGPSVEASSAEVSRLRAGESSEDACRPQPSSQGTGESAAAGSRPPAGPATHAASAAAAAALAAEKRTCLTARSTPTRGRGREGALLQCQQQQQQQEARQQQQQQQQQEGPPTARPSDAEGSHEAASGFHCKAEDGTFSAEAKTDCGSECDAAASNPPGSRGLCALRRHSRIRPGVHKGTCRALAKARIKGTGSIARRAMHATRVKGAHVACATD</sequence>
<dbReference type="GeneID" id="34622436"/>
<proteinExistence type="predicted"/>
<feature type="region of interest" description="Disordered" evidence="1">
    <location>
        <begin position="85"/>
        <end position="138"/>
    </location>
</feature>
<feature type="compositionally biased region" description="Low complexity" evidence="1">
    <location>
        <begin position="121"/>
        <end position="138"/>
    </location>
</feature>
<evidence type="ECO:0000256" key="1">
    <source>
        <dbReference type="SAM" id="MobiDB-lite"/>
    </source>
</evidence>
<accession>A0A6P6S3M4</accession>
<dbReference type="RefSeq" id="XP_026193895.1">
    <property type="nucleotide sequence ID" value="XM_026338110.1"/>
</dbReference>
<dbReference type="AlphaFoldDB" id="A0A6P6S3M4"/>
<evidence type="ECO:0000313" key="3">
    <source>
        <dbReference type="RefSeq" id="XP_026193895.1"/>
    </source>
</evidence>
<keyword evidence="2" id="KW-1185">Reference proteome</keyword>
<gene>
    <name evidence="3" type="primary">LOC34622436</name>
</gene>
<organism evidence="2 3">
    <name type="scientific">Cyclospora cayetanensis</name>
    <dbReference type="NCBI Taxonomy" id="88456"/>
    <lineage>
        <taxon>Eukaryota</taxon>
        <taxon>Sar</taxon>
        <taxon>Alveolata</taxon>
        <taxon>Apicomplexa</taxon>
        <taxon>Conoidasida</taxon>
        <taxon>Coccidia</taxon>
        <taxon>Eucoccidiorida</taxon>
        <taxon>Eimeriorina</taxon>
        <taxon>Eimeriidae</taxon>
        <taxon>Cyclospora</taxon>
    </lineage>
</organism>